<dbReference type="SUPFAM" id="SSF51445">
    <property type="entry name" value="(Trans)glycosidases"/>
    <property type="match status" value="1"/>
</dbReference>
<dbReference type="InterPro" id="IPR036156">
    <property type="entry name" value="Beta-gal/glucu_dom_sf"/>
</dbReference>
<dbReference type="GO" id="GO:0004553">
    <property type="term" value="F:hydrolase activity, hydrolyzing O-glycosyl compounds"/>
    <property type="evidence" value="ECO:0007669"/>
    <property type="project" value="InterPro"/>
</dbReference>
<dbReference type="PANTHER" id="PTHR42732:SF1">
    <property type="entry name" value="BETA-MANNOSIDASE"/>
    <property type="match status" value="1"/>
</dbReference>
<dbReference type="Pfam" id="PF02837">
    <property type="entry name" value="Glyco_hydro_2_N"/>
    <property type="match status" value="1"/>
</dbReference>
<dbReference type="InterPro" id="IPR006103">
    <property type="entry name" value="Glyco_hydro_2_cat"/>
</dbReference>
<accession>A0AAU7DBG5</accession>
<evidence type="ECO:0000259" key="7">
    <source>
        <dbReference type="Pfam" id="PF02837"/>
    </source>
</evidence>
<feature type="chain" id="PRO_5043288653" evidence="4">
    <location>
        <begin position="34"/>
        <end position="630"/>
    </location>
</feature>
<dbReference type="InterPro" id="IPR008979">
    <property type="entry name" value="Galactose-bd-like_sf"/>
</dbReference>
<protein>
    <submittedName>
        <fullName evidence="9">Glycoside hydrolase family 2 TIM barrel-domain containing protein</fullName>
    </submittedName>
</protein>
<dbReference type="AlphaFoldDB" id="A0AAU7DBG5"/>
<dbReference type="InterPro" id="IPR006104">
    <property type="entry name" value="Glyco_hydro_2_N"/>
</dbReference>
<evidence type="ECO:0000313" key="9">
    <source>
        <dbReference type="EMBL" id="XBH15044.1"/>
    </source>
</evidence>
<evidence type="ECO:0000259" key="6">
    <source>
        <dbReference type="Pfam" id="PF02836"/>
    </source>
</evidence>
<dbReference type="RefSeq" id="WP_348269053.1">
    <property type="nucleotide sequence ID" value="NZ_CP121194.1"/>
</dbReference>
<dbReference type="Gene3D" id="3.20.20.80">
    <property type="entry name" value="Glycosidases"/>
    <property type="match status" value="1"/>
</dbReference>
<evidence type="ECO:0000256" key="2">
    <source>
        <dbReference type="ARBA" id="ARBA00022801"/>
    </source>
</evidence>
<dbReference type="KEGG" id="epl:P4G45_07505"/>
<feature type="signal peptide" evidence="4">
    <location>
        <begin position="1"/>
        <end position="33"/>
    </location>
</feature>
<dbReference type="Pfam" id="PF00703">
    <property type="entry name" value="Glyco_hydro_2"/>
    <property type="match status" value="1"/>
</dbReference>
<evidence type="ECO:0000259" key="5">
    <source>
        <dbReference type="Pfam" id="PF00703"/>
    </source>
</evidence>
<evidence type="ECO:0000256" key="1">
    <source>
        <dbReference type="ARBA" id="ARBA00007401"/>
    </source>
</evidence>
<gene>
    <name evidence="8" type="ORF">P4G45_07505</name>
    <name evidence="9" type="ORF">P8936_07740</name>
</gene>
<feature type="domain" description="Glycosyl hydrolases family 2 sugar binding" evidence="7">
    <location>
        <begin position="51"/>
        <end position="222"/>
    </location>
</feature>
<accession>A0AAU7D2I1</accession>
<dbReference type="EMBL" id="CP121195">
    <property type="protein sequence ID" value="XBH15044.1"/>
    <property type="molecule type" value="Genomic_DNA"/>
</dbReference>
<evidence type="ECO:0000256" key="4">
    <source>
        <dbReference type="SAM" id="SignalP"/>
    </source>
</evidence>
<keyword evidence="3" id="KW-0326">Glycosidase</keyword>
<dbReference type="GO" id="GO:0005975">
    <property type="term" value="P:carbohydrate metabolic process"/>
    <property type="evidence" value="ECO:0007669"/>
    <property type="project" value="InterPro"/>
</dbReference>
<dbReference type="SUPFAM" id="SSF49785">
    <property type="entry name" value="Galactose-binding domain-like"/>
    <property type="match status" value="1"/>
</dbReference>
<dbReference type="EMBL" id="CP121194">
    <property type="protein sequence ID" value="XBH11561.1"/>
    <property type="molecule type" value="Genomic_DNA"/>
</dbReference>
<dbReference type="Pfam" id="PF02836">
    <property type="entry name" value="Glyco_hydro_2_C"/>
    <property type="match status" value="1"/>
</dbReference>
<comment type="similarity">
    <text evidence="1">Belongs to the glycosyl hydrolase 2 family.</text>
</comment>
<dbReference type="PANTHER" id="PTHR42732">
    <property type="entry name" value="BETA-GALACTOSIDASE"/>
    <property type="match status" value="1"/>
</dbReference>
<reference evidence="9" key="1">
    <citation type="submission" date="2023-03" db="EMBL/GenBank/DDBJ databases">
        <title>Edaphobacter sp.</title>
        <authorList>
            <person name="Huber K.J."/>
            <person name="Papendorf J."/>
            <person name="Pilke C."/>
            <person name="Bunk B."/>
            <person name="Sproeer C."/>
            <person name="Pester M."/>
        </authorList>
    </citation>
    <scope>NUCLEOTIDE SEQUENCE</scope>
    <source>
        <strain evidence="8">DSM 109919</strain>
        <strain evidence="9">DSM 109920</strain>
    </source>
</reference>
<keyword evidence="4" id="KW-0732">Signal</keyword>
<feature type="domain" description="Glycoside hydrolase family 2 catalytic" evidence="6">
    <location>
        <begin position="327"/>
        <end position="623"/>
    </location>
</feature>
<dbReference type="InterPro" id="IPR006102">
    <property type="entry name" value="Ig-like_GH2"/>
</dbReference>
<sequence>MTSFSKIVSSKWTGHRNALLSLVCCAIASPLLAQQPLKTLLVGVDHRTVTSLDGNWHYLVDQPPARALYAPDGKVNDKTYALNTHPNIDSGPHNAEYDFATAPTLKVPGDWNTQDPTLFRYEGVIWYQRDFGFEPKPNTRTFLHIGAANYKSFVWVNQKRICDHEGGFTPFDCEVTAALKPGNNFVVIAVDSTREVDGIPSVGIDWFNYGGLTRDVSLVTVPMQFIDDYDIHLKHGSTFSAADATTLTGYVHVVGATAGTPVTLRIPEAGVDTTLKTDADGRAPFEVKASKLELWSHETPKLYKVELASGSGDQQDKLTDDIGFRDIRVDGTRILLNGKAIFLQGVNEHAEAPYRTGRVCTDEDVKNIFGFLKDMNANFVRLAHYPHDERMEREADRDGIMIWSEIPLWQHISFDKPEVYAKATYMLNEMIRRDRDKASVILWSVSNETPNNPTRTQFLTNLANEARRLDPTRPITSAIIGPHAKGNEMVENDPLTNALDVVGQNEYVGWYEGRPEDADNIKWTLPQKPILISEFGAEAKQGNHGGKDQRWTEEQQVNVYEHQFVMINKIPQVRGLIPWILMDFRSPTRNIPKLQDGFNRKGLISEDGKKKQAFYLFQKTYKEHSVGKAE</sequence>
<feature type="domain" description="Glycoside hydrolase family 2 immunoglobulin-like beta-sandwich" evidence="5">
    <location>
        <begin position="273"/>
        <end position="325"/>
    </location>
</feature>
<dbReference type="InterPro" id="IPR006101">
    <property type="entry name" value="Glyco_hydro_2"/>
</dbReference>
<evidence type="ECO:0000313" key="8">
    <source>
        <dbReference type="EMBL" id="XBH11561.1"/>
    </source>
</evidence>
<dbReference type="Gene3D" id="2.60.120.260">
    <property type="entry name" value="Galactose-binding domain-like"/>
    <property type="match status" value="1"/>
</dbReference>
<dbReference type="InterPro" id="IPR013783">
    <property type="entry name" value="Ig-like_fold"/>
</dbReference>
<organism evidence="9">
    <name type="scientific">Edaphobacter paludis</name>
    <dbReference type="NCBI Taxonomy" id="3035702"/>
    <lineage>
        <taxon>Bacteria</taxon>
        <taxon>Pseudomonadati</taxon>
        <taxon>Acidobacteriota</taxon>
        <taxon>Terriglobia</taxon>
        <taxon>Terriglobales</taxon>
        <taxon>Acidobacteriaceae</taxon>
        <taxon>Edaphobacter</taxon>
    </lineage>
</organism>
<name>A0AAU7DBG5_9BACT</name>
<evidence type="ECO:0000256" key="3">
    <source>
        <dbReference type="ARBA" id="ARBA00023295"/>
    </source>
</evidence>
<dbReference type="InterPro" id="IPR017853">
    <property type="entry name" value="GH"/>
</dbReference>
<dbReference type="SUPFAM" id="SSF49303">
    <property type="entry name" value="beta-Galactosidase/glucuronidase domain"/>
    <property type="match status" value="1"/>
</dbReference>
<dbReference type="InterPro" id="IPR051913">
    <property type="entry name" value="GH2_Domain-Containing"/>
</dbReference>
<proteinExistence type="inferred from homology"/>
<dbReference type="PRINTS" id="PR00132">
    <property type="entry name" value="GLHYDRLASE2"/>
</dbReference>
<dbReference type="Gene3D" id="2.60.40.10">
    <property type="entry name" value="Immunoglobulins"/>
    <property type="match status" value="1"/>
</dbReference>
<keyword evidence="2 9" id="KW-0378">Hydrolase</keyword>